<evidence type="ECO:0000313" key="2">
    <source>
        <dbReference type="EMBL" id="MDV5088104.1"/>
    </source>
</evidence>
<dbReference type="EMBL" id="JAWJZB010000004">
    <property type="protein sequence ID" value="MDV5088104.1"/>
    <property type="molecule type" value="Genomic_DNA"/>
</dbReference>
<dbReference type="Proteomes" id="UP001272515">
    <property type="component" value="Unassembled WGS sequence"/>
</dbReference>
<keyword evidence="1" id="KW-0732">Signal</keyword>
<name>A0ABU3Z871_9FIRM</name>
<protein>
    <submittedName>
        <fullName evidence="2">Uncharacterized protein</fullName>
    </submittedName>
</protein>
<organism evidence="2 3">
    <name type="scientific">Veillonella absiana</name>
    <dbReference type="NCBI Taxonomy" id="3079305"/>
    <lineage>
        <taxon>Bacteria</taxon>
        <taxon>Bacillati</taxon>
        <taxon>Bacillota</taxon>
        <taxon>Negativicutes</taxon>
        <taxon>Veillonellales</taxon>
        <taxon>Veillonellaceae</taxon>
        <taxon>Veillonella</taxon>
    </lineage>
</organism>
<feature type="signal peptide" evidence="1">
    <location>
        <begin position="1"/>
        <end position="23"/>
    </location>
</feature>
<dbReference type="RefSeq" id="WP_317329786.1">
    <property type="nucleotide sequence ID" value="NZ_JAWJZA010000002.1"/>
</dbReference>
<accession>A0ABU3Z871</accession>
<evidence type="ECO:0000256" key="1">
    <source>
        <dbReference type="SAM" id="SignalP"/>
    </source>
</evidence>
<gene>
    <name evidence="2" type="ORF">RVY80_04480</name>
</gene>
<comment type="caution">
    <text evidence="2">The sequence shown here is derived from an EMBL/GenBank/DDBJ whole genome shotgun (WGS) entry which is preliminary data.</text>
</comment>
<feature type="chain" id="PRO_5047219516" evidence="1">
    <location>
        <begin position="24"/>
        <end position="376"/>
    </location>
</feature>
<keyword evidence="3" id="KW-1185">Reference proteome</keyword>
<reference evidence="2 3" key="1">
    <citation type="submission" date="2023-10" db="EMBL/GenBank/DDBJ databases">
        <title>Veillonella sp. nov., isolated from a pig farm feces dump.</title>
        <authorList>
            <person name="Chang Y.-H."/>
        </authorList>
    </citation>
    <scope>NUCLEOTIDE SEQUENCE [LARGE SCALE GENOMIC DNA]</scope>
    <source>
        <strain evidence="2 3">YH-vei2233</strain>
    </source>
</reference>
<sequence>MKKNVLTTLAVIAMTTVPFAAFAADNTTSASFKDLQTLLKQSQQQMEASANALDQAASVEAPSYIKNGTGNPNRMTTMDSSSYTTSSIILNNGKNTTTTTRNTANNYTSVLDNTDVGNVNLSSIVVDEDAETIADDSIGFSESMPVTKEASNKVAATTTSANKPAITSLSQSTIMRVPDATAIRGSEVAKWQSRYDENSQNAFDVTLNNSTYTFKLPAKTTGYNVSTSNSYSTGNGATASTFTTNVVNESIVNGQALRTTIQLKQPADAAIVLKTLQQKHFASDNELQTLFAYNEMYDGVKTDANYEYIDSKNIFIGLKSGFVSAPNGDQRPYAITIGALSDNTVVTVTVASNNESDYDLVKGTAYAVLASATAKN</sequence>
<proteinExistence type="predicted"/>
<evidence type="ECO:0000313" key="3">
    <source>
        <dbReference type="Proteomes" id="UP001272515"/>
    </source>
</evidence>